<organism evidence="1 2">
    <name type="scientific">Legionella santicrucis</name>
    <dbReference type="NCBI Taxonomy" id="45074"/>
    <lineage>
        <taxon>Bacteria</taxon>
        <taxon>Pseudomonadati</taxon>
        <taxon>Pseudomonadota</taxon>
        <taxon>Gammaproteobacteria</taxon>
        <taxon>Legionellales</taxon>
        <taxon>Legionellaceae</taxon>
        <taxon>Legionella</taxon>
    </lineage>
</organism>
<sequence>MDILIGLLTGALGGAMVTAWSTNHINKRNQKIALLERKINNLYGPLSFLLLCTKTYIENSNGLIEQHKIYFVPEKFSQHPDAQLKINAQSIATLDLSNYYFEKAIDNIQMIFKLISDNYSLIHNAEDESLINNFVGMFIRLSVEYINPRVEIREIPLEIQMNRGKMGTIANAFIENIIDKNKSLNDQLKILVNHKLCSFDCGNTRKDKC</sequence>
<dbReference type="EMBL" id="LNYU01000049">
    <property type="protein sequence ID" value="KTD60466.1"/>
    <property type="molecule type" value="Genomic_DNA"/>
</dbReference>
<dbReference type="AlphaFoldDB" id="A0A0W0YUC0"/>
<dbReference type="OrthoDB" id="9882535at2"/>
<dbReference type="STRING" id="45074.Lsan_2018"/>
<proteinExistence type="predicted"/>
<keyword evidence="2" id="KW-1185">Reference proteome</keyword>
<evidence type="ECO:0000313" key="2">
    <source>
        <dbReference type="Proteomes" id="UP000054703"/>
    </source>
</evidence>
<gene>
    <name evidence="1" type="ORF">Lsan_2018</name>
</gene>
<accession>A0A0W0YUC0</accession>
<protein>
    <submittedName>
        <fullName evidence="1">Uncharacterized protein</fullName>
    </submittedName>
</protein>
<evidence type="ECO:0000313" key="1">
    <source>
        <dbReference type="EMBL" id="KTD60466.1"/>
    </source>
</evidence>
<reference evidence="1 2" key="1">
    <citation type="submission" date="2015-11" db="EMBL/GenBank/DDBJ databases">
        <title>Genomic analysis of 38 Legionella species identifies large and diverse effector repertoires.</title>
        <authorList>
            <person name="Burstein D."/>
            <person name="Amaro F."/>
            <person name="Zusman T."/>
            <person name="Lifshitz Z."/>
            <person name="Cohen O."/>
            <person name="Gilbert J.A."/>
            <person name="Pupko T."/>
            <person name="Shuman H.A."/>
            <person name="Segal G."/>
        </authorList>
    </citation>
    <scope>NUCLEOTIDE SEQUENCE [LARGE SCALE GENOMIC DNA]</scope>
    <source>
        <strain evidence="1 2">SC-63-C7</strain>
    </source>
</reference>
<dbReference type="PATRIC" id="fig|45074.5.peg.2153"/>
<dbReference type="Proteomes" id="UP000054703">
    <property type="component" value="Unassembled WGS sequence"/>
</dbReference>
<comment type="caution">
    <text evidence="1">The sequence shown here is derived from an EMBL/GenBank/DDBJ whole genome shotgun (WGS) entry which is preliminary data.</text>
</comment>
<dbReference type="RefSeq" id="WP_058514288.1">
    <property type="nucleotide sequence ID" value="NZ_CAAAIH010000033.1"/>
</dbReference>
<name>A0A0W0YUC0_9GAMM</name>